<dbReference type="GO" id="GO:0006633">
    <property type="term" value="P:fatty acid biosynthetic process"/>
    <property type="evidence" value="ECO:0007669"/>
    <property type="project" value="TreeGrafter"/>
</dbReference>
<dbReference type="Pfam" id="PF01575">
    <property type="entry name" value="MaoC_dehydratas"/>
    <property type="match status" value="1"/>
</dbReference>
<protein>
    <submittedName>
        <fullName evidence="2">MaoC family dehydratase</fullName>
    </submittedName>
</protein>
<dbReference type="SUPFAM" id="SSF54637">
    <property type="entry name" value="Thioesterase/thiol ester dehydrase-isomerase"/>
    <property type="match status" value="1"/>
</dbReference>
<gene>
    <name evidence="2" type="ORF">H0A68_17735</name>
</gene>
<name>A0A853FD10_9BURK</name>
<dbReference type="GO" id="GO:0019171">
    <property type="term" value="F:(3R)-hydroxyacyl-[acyl-carrier-protein] dehydratase activity"/>
    <property type="evidence" value="ECO:0007669"/>
    <property type="project" value="TreeGrafter"/>
</dbReference>
<reference evidence="2 3" key="1">
    <citation type="submission" date="2020-07" db="EMBL/GenBank/DDBJ databases">
        <title>Taxonomic revisions and descriptions of new bacterial species based on genomic comparisons in the high-G+C-content subgroup of the family Alcaligenaceae.</title>
        <authorList>
            <person name="Szabo A."/>
            <person name="Felfoldi T."/>
        </authorList>
    </citation>
    <scope>NUCLEOTIDE SEQUENCE [LARGE SCALE GENOMIC DNA]</scope>
    <source>
        <strain evidence="2 3">DSM 25264</strain>
    </source>
</reference>
<dbReference type="PANTHER" id="PTHR43437:SF3">
    <property type="entry name" value="HYDROXYACYL-THIOESTER DEHYDRATASE TYPE 2, MITOCHONDRIAL"/>
    <property type="match status" value="1"/>
</dbReference>
<sequence>MMISPDSVSATPYPRQLGAADLNPGDVLARRKVVLDSESFTVFASLSGDAHPIHYDQEYAAAQGLSAPIAHGLLVLAVTALGATELSKALHDSMLAMVSVEAKYRSPVYVNDEVEIVFTVADIQVKSKNRAVVSFNVDVLPIAGGKPHAYVVQRYLLKHFSTGSSE</sequence>
<keyword evidence="3" id="KW-1185">Reference proteome</keyword>
<accession>A0A853FD10</accession>
<dbReference type="InterPro" id="IPR029069">
    <property type="entry name" value="HotDog_dom_sf"/>
</dbReference>
<dbReference type="OrthoDB" id="9800237at2"/>
<dbReference type="PANTHER" id="PTHR43437">
    <property type="entry name" value="HYDROXYACYL-THIOESTER DEHYDRATASE TYPE 2, MITOCHONDRIAL-RELATED"/>
    <property type="match status" value="1"/>
</dbReference>
<dbReference type="InterPro" id="IPR050965">
    <property type="entry name" value="UPF0336/Enoyl-CoA_hydratase"/>
</dbReference>
<dbReference type="AlphaFoldDB" id="A0A853FD10"/>
<proteinExistence type="predicted"/>
<dbReference type="CDD" id="cd03441">
    <property type="entry name" value="R_hydratase_like"/>
    <property type="match status" value="1"/>
</dbReference>
<organism evidence="2 3">
    <name type="scientific">Allopusillimonas soli</name>
    <dbReference type="NCBI Taxonomy" id="659016"/>
    <lineage>
        <taxon>Bacteria</taxon>
        <taxon>Pseudomonadati</taxon>
        <taxon>Pseudomonadota</taxon>
        <taxon>Betaproteobacteria</taxon>
        <taxon>Burkholderiales</taxon>
        <taxon>Alcaligenaceae</taxon>
        <taxon>Allopusillimonas</taxon>
    </lineage>
</organism>
<dbReference type="InterPro" id="IPR002539">
    <property type="entry name" value="MaoC-like_dom"/>
</dbReference>
<dbReference type="Proteomes" id="UP000580517">
    <property type="component" value="Unassembled WGS sequence"/>
</dbReference>
<feature type="domain" description="MaoC-like" evidence="1">
    <location>
        <begin position="27"/>
        <end position="132"/>
    </location>
</feature>
<evidence type="ECO:0000313" key="2">
    <source>
        <dbReference type="EMBL" id="NYT38724.1"/>
    </source>
</evidence>
<evidence type="ECO:0000313" key="3">
    <source>
        <dbReference type="Proteomes" id="UP000580517"/>
    </source>
</evidence>
<dbReference type="RefSeq" id="WP_129970605.1">
    <property type="nucleotide sequence ID" value="NZ_JACCEW010000006.1"/>
</dbReference>
<dbReference type="EMBL" id="JACCEW010000006">
    <property type="protein sequence ID" value="NYT38724.1"/>
    <property type="molecule type" value="Genomic_DNA"/>
</dbReference>
<evidence type="ECO:0000259" key="1">
    <source>
        <dbReference type="Pfam" id="PF01575"/>
    </source>
</evidence>
<dbReference type="Gene3D" id="3.10.129.10">
    <property type="entry name" value="Hotdog Thioesterase"/>
    <property type="match status" value="1"/>
</dbReference>
<comment type="caution">
    <text evidence="2">The sequence shown here is derived from an EMBL/GenBank/DDBJ whole genome shotgun (WGS) entry which is preliminary data.</text>
</comment>